<evidence type="ECO:0000313" key="2">
    <source>
        <dbReference type="Proteomes" id="UP001177021"/>
    </source>
</evidence>
<keyword evidence="2" id="KW-1185">Reference proteome</keyword>
<protein>
    <submittedName>
        <fullName evidence="1">Uncharacterized protein</fullName>
    </submittedName>
</protein>
<evidence type="ECO:0000313" key="1">
    <source>
        <dbReference type="EMBL" id="CAJ2647789.1"/>
    </source>
</evidence>
<sequence length="69" mass="7756">MMCQIDGYEVAMAVSVNRSKFDDSVLLRPMHLCSMNFPNRAYTYSHYCQKGSAATKHSVNLSVALLHIC</sequence>
<accession>A0ACB0JVB9</accession>
<name>A0ACB0JVB9_TRIPR</name>
<dbReference type="EMBL" id="CASHSV030000109">
    <property type="protein sequence ID" value="CAJ2647789.1"/>
    <property type="molecule type" value="Genomic_DNA"/>
</dbReference>
<organism evidence="1 2">
    <name type="scientific">Trifolium pratense</name>
    <name type="common">Red clover</name>
    <dbReference type="NCBI Taxonomy" id="57577"/>
    <lineage>
        <taxon>Eukaryota</taxon>
        <taxon>Viridiplantae</taxon>
        <taxon>Streptophyta</taxon>
        <taxon>Embryophyta</taxon>
        <taxon>Tracheophyta</taxon>
        <taxon>Spermatophyta</taxon>
        <taxon>Magnoliopsida</taxon>
        <taxon>eudicotyledons</taxon>
        <taxon>Gunneridae</taxon>
        <taxon>Pentapetalae</taxon>
        <taxon>rosids</taxon>
        <taxon>fabids</taxon>
        <taxon>Fabales</taxon>
        <taxon>Fabaceae</taxon>
        <taxon>Papilionoideae</taxon>
        <taxon>50 kb inversion clade</taxon>
        <taxon>NPAAA clade</taxon>
        <taxon>Hologalegina</taxon>
        <taxon>IRL clade</taxon>
        <taxon>Trifolieae</taxon>
        <taxon>Trifolium</taxon>
    </lineage>
</organism>
<proteinExistence type="predicted"/>
<reference evidence="1" key="1">
    <citation type="submission" date="2023-10" db="EMBL/GenBank/DDBJ databases">
        <authorList>
            <person name="Rodriguez Cubillos JULIANA M."/>
            <person name="De Vega J."/>
        </authorList>
    </citation>
    <scope>NUCLEOTIDE SEQUENCE</scope>
</reference>
<comment type="caution">
    <text evidence="1">The sequence shown here is derived from an EMBL/GenBank/DDBJ whole genome shotgun (WGS) entry which is preliminary data.</text>
</comment>
<dbReference type="Proteomes" id="UP001177021">
    <property type="component" value="Unassembled WGS sequence"/>
</dbReference>
<gene>
    <name evidence="1" type="ORF">MILVUS5_LOCUS16243</name>
</gene>